<proteinExistence type="inferred from homology"/>
<dbReference type="Pfam" id="PF00625">
    <property type="entry name" value="Guanylate_kin"/>
    <property type="match status" value="1"/>
</dbReference>
<comment type="caution">
    <text evidence="10">The sequence shown here is derived from an EMBL/GenBank/DDBJ whole genome shotgun (WGS) entry which is preliminary data.</text>
</comment>
<accession>A0A2M8QGJ5</accession>
<dbReference type="NCBIfam" id="TIGR03263">
    <property type="entry name" value="guanyl_kin"/>
    <property type="match status" value="1"/>
</dbReference>
<dbReference type="InterPro" id="IPR017665">
    <property type="entry name" value="Guanylate_kinase"/>
</dbReference>
<dbReference type="InterPro" id="IPR008145">
    <property type="entry name" value="GK/Ca_channel_bsu"/>
</dbReference>
<dbReference type="Proteomes" id="UP000230790">
    <property type="component" value="Unassembled WGS sequence"/>
</dbReference>
<dbReference type="InterPro" id="IPR020590">
    <property type="entry name" value="Guanylate_kinase_CS"/>
</dbReference>
<dbReference type="GO" id="GO:0005524">
    <property type="term" value="F:ATP binding"/>
    <property type="evidence" value="ECO:0007669"/>
    <property type="project" value="UniProtKB-KW"/>
</dbReference>
<dbReference type="PROSITE" id="PS00856">
    <property type="entry name" value="GUANYLATE_KINASE_1"/>
    <property type="match status" value="1"/>
</dbReference>
<evidence type="ECO:0000259" key="9">
    <source>
        <dbReference type="PROSITE" id="PS50052"/>
    </source>
</evidence>
<keyword evidence="6 10" id="KW-0418">Kinase</keyword>
<organism evidence="10 11">
    <name type="scientific">Candidatus Thermofonsia Clade 3 bacterium</name>
    <dbReference type="NCBI Taxonomy" id="2364212"/>
    <lineage>
        <taxon>Bacteria</taxon>
        <taxon>Bacillati</taxon>
        <taxon>Chloroflexota</taxon>
        <taxon>Candidatus Thermofontia</taxon>
        <taxon>Candidatus Thermofonsia Clade 3</taxon>
    </lineage>
</organism>
<evidence type="ECO:0000256" key="8">
    <source>
        <dbReference type="ARBA" id="ARBA00030128"/>
    </source>
</evidence>
<keyword evidence="4" id="KW-0808">Transferase</keyword>
<protein>
    <recommendedName>
        <fullName evidence="3">Guanylate kinase</fullName>
        <ecNumber evidence="2">2.7.4.8</ecNumber>
    </recommendedName>
    <alternativeName>
        <fullName evidence="8">GMP kinase</fullName>
    </alternativeName>
</protein>
<evidence type="ECO:0000256" key="5">
    <source>
        <dbReference type="ARBA" id="ARBA00022741"/>
    </source>
</evidence>
<gene>
    <name evidence="10" type="ORF">CUN48_01530</name>
</gene>
<dbReference type="GO" id="GO:0004385">
    <property type="term" value="F:GMP kinase activity"/>
    <property type="evidence" value="ECO:0007669"/>
    <property type="project" value="UniProtKB-EC"/>
</dbReference>
<evidence type="ECO:0000256" key="6">
    <source>
        <dbReference type="ARBA" id="ARBA00022777"/>
    </source>
</evidence>
<feature type="domain" description="Guanylate kinase-like" evidence="9">
    <location>
        <begin position="25"/>
        <end position="205"/>
    </location>
</feature>
<evidence type="ECO:0000256" key="4">
    <source>
        <dbReference type="ARBA" id="ARBA00022679"/>
    </source>
</evidence>
<evidence type="ECO:0000256" key="2">
    <source>
        <dbReference type="ARBA" id="ARBA00012961"/>
    </source>
</evidence>
<evidence type="ECO:0000256" key="7">
    <source>
        <dbReference type="ARBA" id="ARBA00022840"/>
    </source>
</evidence>
<dbReference type="AlphaFoldDB" id="A0A2M8QGJ5"/>
<dbReference type="GO" id="GO:0005829">
    <property type="term" value="C:cytosol"/>
    <property type="evidence" value="ECO:0007669"/>
    <property type="project" value="TreeGrafter"/>
</dbReference>
<sequence length="218" mass="24304">MKCECRASAPAPASASDLYQYSSPPMLVVLSGPSGVGKDTLLHRLKERGYDFAFVVTMTTRPKREDEVDGVDYIFVSKSTFADMMQADELLEHSLVYGDYKGIPKQQVRDAIASGKDVLMRIDVQGAAKIRQIVPNAVTIFLAPESEAELVRRLTERKTETPDGLKLRIATAREEMKRIHEFDYVVVNRAGQQDEAVDQIVAIVTAERCRVGRKPICL</sequence>
<keyword evidence="5" id="KW-0547">Nucleotide-binding</keyword>
<dbReference type="PANTHER" id="PTHR23117:SF13">
    <property type="entry name" value="GUANYLATE KINASE"/>
    <property type="match status" value="1"/>
</dbReference>
<dbReference type="FunFam" id="3.30.63.10:FF:000002">
    <property type="entry name" value="Guanylate kinase 1"/>
    <property type="match status" value="1"/>
</dbReference>
<dbReference type="Gene3D" id="3.30.63.10">
    <property type="entry name" value="Guanylate Kinase phosphate binding domain"/>
    <property type="match status" value="1"/>
</dbReference>
<dbReference type="PROSITE" id="PS50052">
    <property type="entry name" value="GUANYLATE_KINASE_2"/>
    <property type="match status" value="1"/>
</dbReference>
<evidence type="ECO:0000256" key="1">
    <source>
        <dbReference type="ARBA" id="ARBA00005790"/>
    </source>
</evidence>
<dbReference type="Gene3D" id="3.40.50.300">
    <property type="entry name" value="P-loop containing nucleotide triphosphate hydrolases"/>
    <property type="match status" value="1"/>
</dbReference>
<dbReference type="NCBIfam" id="NF011325">
    <property type="entry name" value="PRK14738.1"/>
    <property type="match status" value="1"/>
</dbReference>
<dbReference type="CDD" id="cd00071">
    <property type="entry name" value="GMPK"/>
    <property type="match status" value="1"/>
</dbReference>
<dbReference type="SMART" id="SM00072">
    <property type="entry name" value="GuKc"/>
    <property type="match status" value="1"/>
</dbReference>
<evidence type="ECO:0000313" key="11">
    <source>
        <dbReference type="Proteomes" id="UP000230790"/>
    </source>
</evidence>
<name>A0A2M8QGJ5_9CHLR</name>
<dbReference type="PANTHER" id="PTHR23117">
    <property type="entry name" value="GUANYLATE KINASE-RELATED"/>
    <property type="match status" value="1"/>
</dbReference>
<comment type="similarity">
    <text evidence="1">Belongs to the guanylate kinase family.</text>
</comment>
<reference evidence="10 11" key="1">
    <citation type="submission" date="2017-11" db="EMBL/GenBank/DDBJ databases">
        <title>Evolution of Phototrophy in the Chloroflexi Phylum Driven by Horizontal Gene Transfer.</title>
        <authorList>
            <person name="Ward L.M."/>
            <person name="Hemp J."/>
            <person name="Shih P.M."/>
            <person name="Mcglynn S.E."/>
            <person name="Fischer W."/>
        </authorList>
    </citation>
    <scope>NUCLEOTIDE SEQUENCE [LARGE SCALE GENOMIC DNA]</scope>
    <source>
        <strain evidence="10">JP3_7</strain>
    </source>
</reference>
<dbReference type="InterPro" id="IPR027417">
    <property type="entry name" value="P-loop_NTPase"/>
</dbReference>
<dbReference type="InterPro" id="IPR008144">
    <property type="entry name" value="Guanylate_kin-like_dom"/>
</dbReference>
<dbReference type="SUPFAM" id="SSF52540">
    <property type="entry name" value="P-loop containing nucleoside triphosphate hydrolases"/>
    <property type="match status" value="1"/>
</dbReference>
<keyword evidence="7" id="KW-0067">ATP-binding</keyword>
<dbReference type="EC" id="2.7.4.8" evidence="2"/>
<dbReference type="EMBL" id="PGTN01000005">
    <property type="protein sequence ID" value="PJF48872.1"/>
    <property type="molecule type" value="Genomic_DNA"/>
</dbReference>
<evidence type="ECO:0000256" key="3">
    <source>
        <dbReference type="ARBA" id="ARBA00016296"/>
    </source>
</evidence>
<evidence type="ECO:0000313" key="10">
    <source>
        <dbReference type="EMBL" id="PJF48872.1"/>
    </source>
</evidence>